<organism evidence="2 3">
    <name type="scientific">Microbacterium azadirachtae</name>
    <dbReference type="NCBI Taxonomy" id="582680"/>
    <lineage>
        <taxon>Bacteria</taxon>
        <taxon>Bacillati</taxon>
        <taxon>Actinomycetota</taxon>
        <taxon>Actinomycetes</taxon>
        <taxon>Micrococcales</taxon>
        <taxon>Microbacteriaceae</taxon>
        <taxon>Microbacterium</taxon>
    </lineage>
</organism>
<keyword evidence="3" id="KW-1185">Reference proteome</keyword>
<dbReference type="AlphaFoldDB" id="A0A0F0KYH8"/>
<sequence>MRTRSRLAAVAAALAFVTASLTAANVANATGPVALEATFTSSSSGWAKVERWHDSNAGFIAAQYPSDGRIDQTGERKTFFGSARPDAGRFLVSYAPGWSTNPKTVPVLLVPGAYETADYAWAAPNTSPVGCGATSCPTTGLMQSLSSAGYRVFGITFPHVVGNNYNHAEQIGDAISIIKAATGAPKVDVIAWSMGTLSSRMYASSVKQSWGTAYAGDIRKLILMGGPNNGWDYTFRHGTWPAISTYPECGGSVIGGTAAIWQNCYGVLYSHPELTAYVTSAGDFFPGIRQMLKRWDSTYPLNPSNPDGYTTYNGGTGFYGQSYGIDYAISQGSLISPMRASAVPAGISTYLLCGNNANIPNWNNEADGPSDGTILLASCQDTGAIANLAGTATLNLNHIRLTWDTAAVSQVTTWLG</sequence>
<comment type="caution">
    <text evidence="2">The sequence shown here is derived from an EMBL/GenBank/DDBJ whole genome shotgun (WGS) entry which is preliminary data.</text>
</comment>
<evidence type="ECO:0000313" key="3">
    <source>
        <dbReference type="Proteomes" id="UP000033448"/>
    </source>
</evidence>
<dbReference type="PATRIC" id="fig|582680.7.peg.1832"/>
<dbReference type="OrthoDB" id="9765872at2"/>
<proteinExistence type="predicted"/>
<dbReference type="Gene3D" id="3.40.50.1820">
    <property type="entry name" value="alpha/beta hydrolase"/>
    <property type="match status" value="1"/>
</dbReference>
<accession>A0A0F0KYH8</accession>
<keyword evidence="1" id="KW-0732">Signal</keyword>
<evidence type="ECO:0000256" key="1">
    <source>
        <dbReference type="SAM" id="SignalP"/>
    </source>
</evidence>
<feature type="chain" id="PRO_5038682503" evidence="1">
    <location>
        <begin position="24"/>
        <end position="416"/>
    </location>
</feature>
<reference evidence="2 3" key="1">
    <citation type="submission" date="2015-02" db="EMBL/GenBank/DDBJ databases">
        <title>Draft genome sequences of ten Microbacterium spp. with emphasis on heavy metal contaminated environments.</title>
        <authorList>
            <person name="Corretto E."/>
        </authorList>
    </citation>
    <scope>NUCLEOTIDE SEQUENCE [LARGE SCALE GENOMIC DNA]</scope>
    <source>
        <strain evidence="2 3">DSM 23848</strain>
    </source>
</reference>
<dbReference type="EMBL" id="JYIT01000074">
    <property type="protein sequence ID" value="KJL24296.1"/>
    <property type="molecule type" value="Genomic_DNA"/>
</dbReference>
<dbReference type="GO" id="GO:0016787">
    <property type="term" value="F:hydrolase activity"/>
    <property type="evidence" value="ECO:0007669"/>
    <property type="project" value="UniProtKB-KW"/>
</dbReference>
<keyword evidence="2" id="KW-0378">Hydrolase</keyword>
<dbReference type="InterPro" id="IPR029058">
    <property type="entry name" value="AB_hydrolase_fold"/>
</dbReference>
<feature type="signal peptide" evidence="1">
    <location>
        <begin position="1"/>
        <end position="23"/>
    </location>
</feature>
<dbReference type="RefSeq" id="WP_052674290.1">
    <property type="nucleotide sequence ID" value="NZ_JYIT01000074.1"/>
</dbReference>
<dbReference type="Proteomes" id="UP000033448">
    <property type="component" value="Unassembled WGS sequence"/>
</dbReference>
<name>A0A0F0KYH8_9MICO</name>
<gene>
    <name evidence="2" type="ORF">RL72_01787</name>
</gene>
<protein>
    <submittedName>
        <fullName evidence="2">Alpha/beta hydrolase family protein</fullName>
    </submittedName>
</protein>
<dbReference type="SUPFAM" id="SSF53474">
    <property type="entry name" value="alpha/beta-Hydrolases"/>
    <property type="match status" value="1"/>
</dbReference>
<evidence type="ECO:0000313" key="2">
    <source>
        <dbReference type="EMBL" id="KJL24296.1"/>
    </source>
</evidence>